<dbReference type="KEGG" id="ppsr:I6J18_05920"/>
<evidence type="ECO:0000313" key="3">
    <source>
        <dbReference type="Proteomes" id="UP000595254"/>
    </source>
</evidence>
<gene>
    <name evidence="2" type="ORF">I6J18_05920</name>
</gene>
<dbReference type="AlphaFoldDB" id="A0A974NPI9"/>
<dbReference type="InterPro" id="IPR005149">
    <property type="entry name" value="Tscrpt_reg_PadR_N"/>
</dbReference>
<sequence>MSIQVFILCKLIEGNNYPYKIKKQLSEPIPFDKLGGLTESKLYYHFDSLVKQGLIETVEVIKEEHRPDKQVFGITAKGREDLPKKIYKLLENAGSISDMIVGIAYIKHVDRDKVVEILEKNLKEFITRREHIMDFEIQVDKDKEKLIKYLDGYYSTRAEHTIFWLKELIKQIQQKEI</sequence>
<dbReference type="InterPro" id="IPR036390">
    <property type="entry name" value="WH_DNA-bd_sf"/>
</dbReference>
<keyword evidence="3" id="KW-1185">Reference proteome</keyword>
<feature type="domain" description="Transcription regulator PadR N-terminal" evidence="1">
    <location>
        <begin position="7"/>
        <end position="82"/>
    </location>
</feature>
<dbReference type="RefSeq" id="WP_040375141.1">
    <property type="nucleotide sequence ID" value="NZ_CP068053.1"/>
</dbReference>
<dbReference type="InterPro" id="IPR036388">
    <property type="entry name" value="WH-like_DNA-bd_sf"/>
</dbReference>
<dbReference type="SUPFAM" id="SSF46785">
    <property type="entry name" value="Winged helix' DNA-binding domain"/>
    <property type="match status" value="1"/>
</dbReference>
<evidence type="ECO:0000313" key="2">
    <source>
        <dbReference type="EMBL" id="QQT01403.1"/>
    </source>
</evidence>
<dbReference type="Gene3D" id="1.10.10.10">
    <property type="entry name" value="Winged helix-like DNA-binding domain superfamily/Winged helix DNA-binding domain"/>
    <property type="match status" value="1"/>
</dbReference>
<protein>
    <submittedName>
        <fullName evidence="2">Helix-turn-helix transcriptional regulator</fullName>
    </submittedName>
</protein>
<proteinExistence type="predicted"/>
<name>A0A974NPI9_PERPY</name>
<accession>A0A974NPI9</accession>
<dbReference type="Pfam" id="PF03551">
    <property type="entry name" value="PadR"/>
    <property type="match status" value="1"/>
</dbReference>
<dbReference type="EMBL" id="CP068053">
    <property type="protein sequence ID" value="QQT01403.1"/>
    <property type="molecule type" value="Genomic_DNA"/>
</dbReference>
<organism evidence="2 3">
    <name type="scientific">Peribacillus psychrosaccharolyticus</name>
    <name type="common">Bacillus psychrosaccharolyticus</name>
    <dbReference type="NCBI Taxonomy" id="1407"/>
    <lineage>
        <taxon>Bacteria</taxon>
        <taxon>Bacillati</taxon>
        <taxon>Bacillota</taxon>
        <taxon>Bacilli</taxon>
        <taxon>Bacillales</taxon>
        <taxon>Bacillaceae</taxon>
        <taxon>Peribacillus</taxon>
    </lineage>
</organism>
<evidence type="ECO:0000259" key="1">
    <source>
        <dbReference type="Pfam" id="PF03551"/>
    </source>
</evidence>
<reference evidence="2 3" key="1">
    <citation type="submission" date="2021-01" db="EMBL/GenBank/DDBJ databases">
        <title>FDA dAtabase for Regulatory Grade micrObial Sequences (FDA-ARGOS): Supporting development and validation of Infectious Disease Dx tests.</title>
        <authorList>
            <person name="Nelson B."/>
            <person name="Plummer A."/>
            <person name="Tallon L."/>
            <person name="Sadzewicz L."/>
            <person name="Zhao X."/>
            <person name="Boylan J."/>
            <person name="Ott S."/>
            <person name="Bowen H."/>
            <person name="Vavikolanu K."/>
            <person name="Mehta A."/>
            <person name="Aluvathingal J."/>
            <person name="Nadendla S."/>
            <person name="Myers T."/>
            <person name="Yan Y."/>
            <person name="Sichtig H."/>
        </authorList>
    </citation>
    <scope>NUCLEOTIDE SEQUENCE [LARGE SCALE GENOMIC DNA]</scope>
    <source>
        <strain evidence="2 3">FDAARGOS_1161</strain>
    </source>
</reference>
<dbReference type="Proteomes" id="UP000595254">
    <property type="component" value="Chromosome"/>
</dbReference>